<dbReference type="InterPro" id="IPR000276">
    <property type="entry name" value="GPCR_Rhodpsn"/>
</dbReference>
<feature type="transmembrane region" description="Helical" evidence="10">
    <location>
        <begin position="132"/>
        <end position="154"/>
    </location>
</feature>
<keyword evidence="5" id="KW-0297">G-protein coupled receptor</keyword>
<keyword evidence="6 10" id="KW-0472">Membrane</keyword>
<dbReference type="SUPFAM" id="SSF81321">
    <property type="entry name" value="Family A G protein-coupled receptor-like"/>
    <property type="match status" value="1"/>
</dbReference>
<dbReference type="InterPro" id="IPR017452">
    <property type="entry name" value="GPCR_Rhodpsn_7TM"/>
</dbReference>
<gene>
    <name evidence="12" type="ORF">GDO78_001986</name>
</gene>
<evidence type="ECO:0000313" key="13">
    <source>
        <dbReference type="Proteomes" id="UP000770717"/>
    </source>
</evidence>
<reference evidence="12" key="1">
    <citation type="thesis" date="2020" institute="ProQuest LLC" country="789 East Eisenhower Parkway, Ann Arbor, MI, USA">
        <title>Comparative Genomics and Chromosome Evolution.</title>
        <authorList>
            <person name="Mudd A.B."/>
        </authorList>
    </citation>
    <scope>NUCLEOTIDE SEQUENCE</scope>
    <source>
        <strain evidence="12">HN-11 Male</strain>
        <tissue evidence="12">Kidney and liver</tissue>
    </source>
</reference>
<evidence type="ECO:0000259" key="11">
    <source>
        <dbReference type="PROSITE" id="PS50262"/>
    </source>
</evidence>
<evidence type="ECO:0000256" key="7">
    <source>
        <dbReference type="ARBA" id="ARBA00023170"/>
    </source>
</evidence>
<feature type="transmembrane region" description="Helical" evidence="10">
    <location>
        <begin position="94"/>
        <end position="111"/>
    </location>
</feature>
<evidence type="ECO:0000313" key="12">
    <source>
        <dbReference type="EMBL" id="KAG9494419.1"/>
    </source>
</evidence>
<feature type="domain" description="G-protein coupled receptors family 1 profile" evidence="11">
    <location>
        <begin position="32"/>
        <end position="283"/>
    </location>
</feature>
<dbReference type="EMBL" id="WNTK01000001">
    <property type="protein sequence ID" value="KAG9494419.1"/>
    <property type="molecule type" value="Genomic_DNA"/>
</dbReference>
<evidence type="ECO:0000256" key="10">
    <source>
        <dbReference type="SAM" id="Phobius"/>
    </source>
</evidence>
<evidence type="ECO:0000256" key="2">
    <source>
        <dbReference type="ARBA" id="ARBA00022475"/>
    </source>
</evidence>
<organism evidence="12 13">
    <name type="scientific">Eleutherodactylus coqui</name>
    <name type="common">Puerto Rican coqui</name>
    <dbReference type="NCBI Taxonomy" id="57060"/>
    <lineage>
        <taxon>Eukaryota</taxon>
        <taxon>Metazoa</taxon>
        <taxon>Chordata</taxon>
        <taxon>Craniata</taxon>
        <taxon>Vertebrata</taxon>
        <taxon>Euteleostomi</taxon>
        <taxon>Amphibia</taxon>
        <taxon>Batrachia</taxon>
        <taxon>Anura</taxon>
        <taxon>Neobatrachia</taxon>
        <taxon>Hyloidea</taxon>
        <taxon>Eleutherodactylidae</taxon>
        <taxon>Eleutherodactylinae</taxon>
        <taxon>Eleutherodactylus</taxon>
        <taxon>Eleutherodactylus</taxon>
    </lineage>
</organism>
<dbReference type="GO" id="GO:0004930">
    <property type="term" value="F:G protein-coupled receptor activity"/>
    <property type="evidence" value="ECO:0007669"/>
    <property type="project" value="UniProtKB-KW"/>
</dbReference>
<sequence>MCNSTNSTRIEDSVQVFQLVIYIPTFILGLIFNMLALWMLIFRIKKWMETTTYMSFLIIFDILLLVTLPFKINAYKVEDEWKLGSGVCTFLESLYFVNMYGSIFISVCICMDRYIAIQFPLYSKILRSPKKATVICILVCIIVWGASTGSLLQLRDREELHCFYGFSDETWKNHQLVIMLEMVFVLSAILITFCTVHILLTLKKKIQNNHYCVSRGQEKPRKILLANLLTFLFSFGPFHLSLLLYFLVRNDFISQDYTKDLRIFVQVSLCIANTNCFLDGVCYYCVLKEFVKVTR</sequence>
<name>A0A8J6KP94_ELECQ</name>
<dbReference type="PRINTS" id="PR00237">
    <property type="entry name" value="GPCRRHODOPSN"/>
</dbReference>
<evidence type="ECO:0000256" key="5">
    <source>
        <dbReference type="ARBA" id="ARBA00023040"/>
    </source>
</evidence>
<dbReference type="OrthoDB" id="9447539at2759"/>
<feature type="transmembrane region" description="Helical" evidence="10">
    <location>
        <begin position="263"/>
        <end position="286"/>
    </location>
</feature>
<dbReference type="GO" id="GO:0035025">
    <property type="term" value="P:positive regulation of Rho protein signal transduction"/>
    <property type="evidence" value="ECO:0007669"/>
    <property type="project" value="TreeGrafter"/>
</dbReference>
<keyword evidence="9" id="KW-0807">Transducer</keyword>
<feature type="transmembrane region" description="Helical" evidence="10">
    <location>
        <begin position="53"/>
        <end position="74"/>
    </location>
</feature>
<feature type="transmembrane region" description="Helical" evidence="10">
    <location>
        <begin position="223"/>
        <end position="248"/>
    </location>
</feature>
<feature type="transmembrane region" description="Helical" evidence="10">
    <location>
        <begin position="174"/>
        <end position="202"/>
    </location>
</feature>
<keyword evidence="3 10" id="KW-0812">Transmembrane</keyword>
<evidence type="ECO:0000256" key="3">
    <source>
        <dbReference type="ARBA" id="ARBA00022692"/>
    </source>
</evidence>
<evidence type="ECO:0000256" key="4">
    <source>
        <dbReference type="ARBA" id="ARBA00022989"/>
    </source>
</evidence>
<protein>
    <recommendedName>
        <fullName evidence="11">G-protein coupled receptors family 1 profile domain-containing protein</fullName>
    </recommendedName>
</protein>
<dbReference type="GO" id="GO:0005886">
    <property type="term" value="C:plasma membrane"/>
    <property type="evidence" value="ECO:0007669"/>
    <property type="project" value="UniProtKB-SubCell"/>
</dbReference>
<dbReference type="PANTHER" id="PTHR24232:SF51">
    <property type="entry name" value="G-PROTEIN COUPLED RECEPTORS FAMILY 1 PROFILE DOMAIN-CONTAINING PROTEIN"/>
    <property type="match status" value="1"/>
</dbReference>
<dbReference type="FunFam" id="1.20.1070.10:FF:000142">
    <property type="entry name" value="G protein-coupled receptor 55"/>
    <property type="match status" value="1"/>
</dbReference>
<accession>A0A8J6KP94</accession>
<dbReference type="PANTHER" id="PTHR24232">
    <property type="entry name" value="G-PROTEIN COUPLED RECEPTOR"/>
    <property type="match status" value="1"/>
</dbReference>
<dbReference type="Pfam" id="PF00001">
    <property type="entry name" value="7tm_1"/>
    <property type="match status" value="1"/>
</dbReference>
<keyword evidence="8" id="KW-0325">Glycoprotein</keyword>
<evidence type="ECO:0000256" key="9">
    <source>
        <dbReference type="ARBA" id="ARBA00023224"/>
    </source>
</evidence>
<dbReference type="AlphaFoldDB" id="A0A8J6KP94"/>
<keyword evidence="7" id="KW-0675">Receptor</keyword>
<proteinExistence type="predicted"/>
<dbReference type="PRINTS" id="PR01157">
    <property type="entry name" value="P2YPURNOCPTR"/>
</dbReference>
<keyword evidence="2" id="KW-1003">Cell membrane</keyword>
<dbReference type="GO" id="GO:0007200">
    <property type="term" value="P:phospholipase C-activating G protein-coupled receptor signaling pathway"/>
    <property type="evidence" value="ECO:0007669"/>
    <property type="project" value="TreeGrafter"/>
</dbReference>
<evidence type="ECO:0000256" key="1">
    <source>
        <dbReference type="ARBA" id="ARBA00004651"/>
    </source>
</evidence>
<keyword evidence="13" id="KW-1185">Reference proteome</keyword>
<dbReference type="Proteomes" id="UP000770717">
    <property type="component" value="Unassembled WGS sequence"/>
</dbReference>
<dbReference type="Gene3D" id="1.20.1070.10">
    <property type="entry name" value="Rhodopsin 7-helix transmembrane proteins"/>
    <property type="match status" value="1"/>
</dbReference>
<evidence type="ECO:0000256" key="6">
    <source>
        <dbReference type="ARBA" id="ARBA00023136"/>
    </source>
</evidence>
<keyword evidence="4 10" id="KW-1133">Transmembrane helix</keyword>
<dbReference type="PROSITE" id="PS50262">
    <property type="entry name" value="G_PROTEIN_RECEP_F1_2"/>
    <property type="match status" value="1"/>
</dbReference>
<comment type="caution">
    <text evidence="12">The sequence shown here is derived from an EMBL/GenBank/DDBJ whole genome shotgun (WGS) entry which is preliminary data.</text>
</comment>
<feature type="transmembrane region" description="Helical" evidence="10">
    <location>
        <begin position="20"/>
        <end position="41"/>
    </location>
</feature>
<comment type="subcellular location">
    <subcellularLocation>
        <location evidence="1">Cell membrane</location>
        <topology evidence="1">Multi-pass membrane protein</topology>
    </subcellularLocation>
</comment>
<evidence type="ECO:0000256" key="8">
    <source>
        <dbReference type="ARBA" id="ARBA00023180"/>
    </source>
</evidence>